<gene>
    <name evidence="2" type="ORF">QYS49_36925</name>
</gene>
<keyword evidence="3" id="KW-1185">Reference proteome</keyword>
<proteinExistence type="predicted"/>
<protein>
    <submittedName>
        <fullName evidence="2">ThiF family adenylyltransferase</fullName>
    </submittedName>
</protein>
<keyword evidence="2" id="KW-0548">Nucleotidyltransferase</keyword>
<dbReference type="EMBL" id="CP129971">
    <property type="protein sequence ID" value="WMN11028.1"/>
    <property type="molecule type" value="Genomic_DNA"/>
</dbReference>
<keyword evidence="2" id="KW-0808">Transferase</keyword>
<accession>A0AA51RBY5</accession>
<name>A0AA51RBY5_9BACT</name>
<sequence>MNRIEVISEVIESIDSVYLKNELKETKAKSIVGEIDIEINDEKYSFEMEIQKPYPFQFHNQETIQFVNKQFLKYNHVNADGSICLHTNSHPGNFREKLILDLNGLKSWVQNYLIEEKQDHHYEHIIVPYNSHDDIIRQFLFTDINIEFEEDQFGLCGFSLLANTVLGGNKGETYIVKEFGEPLEAKCNWSMFYSNTKNDFGFYILTDPPVTKDNHRIAATRWDELTYLIHPEFLELVSNAIRNNRYFRDSKFITVFFGYKIPGNKVHWQVATFPKNNPPIYSVKTKDRNWTGKLNDSKINWTETIDCSYHLFFGRGKLSEHIVTKKILLIGCGATGSILAENLVRGGAKTLALVDYDTKEPGNISRSNYRFATGVTDKTDELGLNLMSISPFIEIIYSNILTDKIKILKYDDNRSREELQDLLNEYGYIFDCSTDNDLLYILDDLNLTSKVISIGITNHANEMVVTAGTNIYKKTAHIFNQLDQDINDLFNPTGCWSPTFKARNTDISVLVNTAINEIDRQISLGSDLRNFYISREENNIKICHY</sequence>
<evidence type="ECO:0000313" key="3">
    <source>
        <dbReference type="Proteomes" id="UP001230496"/>
    </source>
</evidence>
<dbReference type="Proteomes" id="UP001230496">
    <property type="component" value="Chromosome"/>
</dbReference>
<evidence type="ECO:0000259" key="1">
    <source>
        <dbReference type="Pfam" id="PF00899"/>
    </source>
</evidence>
<dbReference type="GO" id="GO:0016779">
    <property type="term" value="F:nucleotidyltransferase activity"/>
    <property type="evidence" value="ECO:0007669"/>
    <property type="project" value="UniProtKB-KW"/>
</dbReference>
<dbReference type="KEGG" id="msaa:QYS49_36925"/>
<dbReference type="InterPro" id="IPR000594">
    <property type="entry name" value="ThiF_NAD_FAD-bd"/>
</dbReference>
<dbReference type="Gene3D" id="3.40.50.720">
    <property type="entry name" value="NAD(P)-binding Rossmann-like Domain"/>
    <property type="match status" value="1"/>
</dbReference>
<evidence type="ECO:0000313" key="2">
    <source>
        <dbReference type="EMBL" id="WMN11028.1"/>
    </source>
</evidence>
<organism evidence="2 3">
    <name type="scientific">Marivirga salinarum</name>
    <dbReference type="NCBI Taxonomy" id="3059078"/>
    <lineage>
        <taxon>Bacteria</taxon>
        <taxon>Pseudomonadati</taxon>
        <taxon>Bacteroidota</taxon>
        <taxon>Cytophagia</taxon>
        <taxon>Cytophagales</taxon>
        <taxon>Marivirgaceae</taxon>
        <taxon>Marivirga</taxon>
    </lineage>
</organism>
<dbReference type="GO" id="GO:0008641">
    <property type="term" value="F:ubiquitin-like modifier activating enzyme activity"/>
    <property type="evidence" value="ECO:0007669"/>
    <property type="project" value="InterPro"/>
</dbReference>
<dbReference type="Pfam" id="PF00899">
    <property type="entry name" value="ThiF"/>
    <property type="match status" value="1"/>
</dbReference>
<dbReference type="InterPro" id="IPR035985">
    <property type="entry name" value="Ubiquitin-activating_enz"/>
</dbReference>
<feature type="domain" description="THIF-type NAD/FAD binding fold" evidence="1">
    <location>
        <begin position="319"/>
        <end position="437"/>
    </location>
</feature>
<dbReference type="SUPFAM" id="SSF69572">
    <property type="entry name" value="Activating enzymes of the ubiquitin-like proteins"/>
    <property type="match status" value="1"/>
</dbReference>
<dbReference type="AlphaFoldDB" id="A0AA51RBY5"/>
<reference evidence="2 3" key="1">
    <citation type="submission" date="2023-08" db="EMBL/GenBank/DDBJ databases">
        <title>Comparative genomics and taxonomic characterization of three novel marine species of genus Marivirga.</title>
        <authorList>
            <person name="Muhammad N."/>
            <person name="Kim S.-G."/>
        </authorList>
    </citation>
    <scope>NUCLEOTIDE SEQUENCE [LARGE SCALE GENOMIC DNA]</scope>
    <source>
        <strain evidence="2 3">BDSF4-3</strain>
    </source>
</reference>
<dbReference type="RefSeq" id="WP_308347742.1">
    <property type="nucleotide sequence ID" value="NZ_CP129971.1"/>
</dbReference>